<gene>
    <name evidence="2" type="ORF">J2X01_003557</name>
</gene>
<reference evidence="2 3" key="1">
    <citation type="submission" date="2023-07" db="EMBL/GenBank/DDBJ databases">
        <title>Sorghum-associated microbial communities from plants grown in Nebraska, USA.</title>
        <authorList>
            <person name="Schachtman D."/>
        </authorList>
    </citation>
    <scope>NUCLEOTIDE SEQUENCE [LARGE SCALE GENOMIC DNA]</scope>
    <source>
        <strain evidence="2 3">BE167</strain>
    </source>
</reference>
<name>A0ABU1UGE5_9MICC</name>
<dbReference type="EMBL" id="JAVDVQ010000020">
    <property type="protein sequence ID" value="MDR7084249.1"/>
    <property type="molecule type" value="Genomic_DNA"/>
</dbReference>
<evidence type="ECO:0000256" key="1">
    <source>
        <dbReference type="SAM" id="MobiDB-lite"/>
    </source>
</evidence>
<sequence length="113" mass="12357">MRRFEDAGGTEDDTFRTKNRCLVASQDGRFADADDRRAEDLSRSRRGLPCSGPLGGAHTFVVYVAAMDYLFCMRFTSYDHSDLLHIAAGVHPSDHCHHGGSNVAPEPKTTGTA</sequence>
<feature type="region of interest" description="Disordered" evidence="1">
    <location>
        <begin position="94"/>
        <end position="113"/>
    </location>
</feature>
<accession>A0ABU1UGE5</accession>
<organism evidence="2 3">
    <name type="scientific">Arthrobacter ginsengisoli</name>
    <dbReference type="NCBI Taxonomy" id="1356565"/>
    <lineage>
        <taxon>Bacteria</taxon>
        <taxon>Bacillati</taxon>
        <taxon>Actinomycetota</taxon>
        <taxon>Actinomycetes</taxon>
        <taxon>Micrococcales</taxon>
        <taxon>Micrococcaceae</taxon>
        <taxon>Arthrobacter</taxon>
    </lineage>
</organism>
<protein>
    <submittedName>
        <fullName evidence="2">Uncharacterized protein</fullName>
    </submittedName>
</protein>
<proteinExistence type="predicted"/>
<comment type="caution">
    <text evidence="2">The sequence shown here is derived from an EMBL/GenBank/DDBJ whole genome shotgun (WGS) entry which is preliminary data.</text>
</comment>
<dbReference type="Proteomes" id="UP001252243">
    <property type="component" value="Unassembled WGS sequence"/>
</dbReference>
<evidence type="ECO:0000313" key="3">
    <source>
        <dbReference type="Proteomes" id="UP001252243"/>
    </source>
</evidence>
<keyword evidence="3" id="KW-1185">Reference proteome</keyword>
<evidence type="ECO:0000313" key="2">
    <source>
        <dbReference type="EMBL" id="MDR7084249.1"/>
    </source>
</evidence>